<dbReference type="InterPro" id="IPR004947">
    <property type="entry name" value="DNase_II"/>
</dbReference>
<dbReference type="VEuPathDB" id="VectorBase:HLOH_056290"/>
<comment type="similarity">
    <text evidence="1">Belongs to the DNase II family.</text>
</comment>
<dbReference type="Proteomes" id="UP000821853">
    <property type="component" value="Unassembled WGS sequence"/>
</dbReference>
<proteinExistence type="inferred from homology"/>
<dbReference type="OrthoDB" id="10261598at2759"/>
<dbReference type="AlphaFoldDB" id="A0A9J6FRS1"/>
<evidence type="ECO:0000256" key="2">
    <source>
        <dbReference type="ARBA" id="ARBA00022801"/>
    </source>
</evidence>
<evidence type="ECO:0000313" key="3">
    <source>
        <dbReference type="EMBL" id="KAH9365970.1"/>
    </source>
</evidence>
<dbReference type="Pfam" id="PF03265">
    <property type="entry name" value="DNase_II"/>
    <property type="match status" value="1"/>
</dbReference>
<comment type="caution">
    <text evidence="3">The sequence shown here is derived from an EMBL/GenBank/DDBJ whole genome shotgun (WGS) entry which is preliminary data.</text>
</comment>
<dbReference type="GO" id="GO:0004531">
    <property type="term" value="F:deoxyribonuclease II activity"/>
    <property type="evidence" value="ECO:0007669"/>
    <property type="project" value="InterPro"/>
</dbReference>
<dbReference type="PANTHER" id="PTHR10858">
    <property type="entry name" value="DEOXYRIBONUCLEASE II"/>
    <property type="match status" value="1"/>
</dbReference>
<keyword evidence="4" id="KW-1185">Reference proteome</keyword>
<evidence type="ECO:0000313" key="4">
    <source>
        <dbReference type="Proteomes" id="UP000821853"/>
    </source>
</evidence>
<organism evidence="3 4">
    <name type="scientific">Haemaphysalis longicornis</name>
    <name type="common">Bush tick</name>
    <dbReference type="NCBI Taxonomy" id="44386"/>
    <lineage>
        <taxon>Eukaryota</taxon>
        <taxon>Metazoa</taxon>
        <taxon>Ecdysozoa</taxon>
        <taxon>Arthropoda</taxon>
        <taxon>Chelicerata</taxon>
        <taxon>Arachnida</taxon>
        <taxon>Acari</taxon>
        <taxon>Parasitiformes</taxon>
        <taxon>Ixodida</taxon>
        <taxon>Ixodoidea</taxon>
        <taxon>Ixodidae</taxon>
        <taxon>Haemaphysalinae</taxon>
        <taxon>Haemaphysalis</taxon>
    </lineage>
</organism>
<protein>
    <submittedName>
        <fullName evidence="3">Uncharacterized protein</fullName>
    </submittedName>
</protein>
<accession>A0A9J6FRS1</accession>
<dbReference type="GO" id="GO:0006309">
    <property type="term" value="P:apoptotic DNA fragmentation"/>
    <property type="evidence" value="ECO:0007669"/>
    <property type="project" value="TreeGrafter"/>
</dbReference>
<dbReference type="EMBL" id="JABSTR010000003">
    <property type="protein sequence ID" value="KAH9365970.1"/>
    <property type="molecule type" value="Genomic_DNA"/>
</dbReference>
<dbReference type="PANTHER" id="PTHR10858:SF23">
    <property type="entry name" value="DEOXYRIBONUCLEASE II"/>
    <property type="match status" value="1"/>
</dbReference>
<sequence length="117" mass="13399">MPFGESSLHAYFFSFFSEFVDVYSGVVAPKLQSHLMVSTWRNGRGTKVPRHIKDGRIVDNIELLTFKLGPKKPEVVKNTVDHSKWAISHSPLRYVCVGTLNRKVGQMVVLHKILHYF</sequence>
<evidence type="ECO:0000256" key="1">
    <source>
        <dbReference type="ARBA" id="ARBA00007527"/>
    </source>
</evidence>
<reference evidence="3 4" key="1">
    <citation type="journal article" date="2020" name="Cell">
        <title>Large-Scale Comparative Analyses of Tick Genomes Elucidate Their Genetic Diversity and Vector Capacities.</title>
        <authorList>
            <consortium name="Tick Genome and Microbiome Consortium (TIGMIC)"/>
            <person name="Jia N."/>
            <person name="Wang J."/>
            <person name="Shi W."/>
            <person name="Du L."/>
            <person name="Sun Y."/>
            <person name="Zhan W."/>
            <person name="Jiang J.F."/>
            <person name="Wang Q."/>
            <person name="Zhang B."/>
            <person name="Ji P."/>
            <person name="Bell-Sakyi L."/>
            <person name="Cui X.M."/>
            <person name="Yuan T.T."/>
            <person name="Jiang B.G."/>
            <person name="Yang W.F."/>
            <person name="Lam T.T."/>
            <person name="Chang Q.C."/>
            <person name="Ding S.J."/>
            <person name="Wang X.J."/>
            <person name="Zhu J.G."/>
            <person name="Ruan X.D."/>
            <person name="Zhao L."/>
            <person name="Wei J.T."/>
            <person name="Ye R.Z."/>
            <person name="Que T.C."/>
            <person name="Du C.H."/>
            <person name="Zhou Y.H."/>
            <person name="Cheng J.X."/>
            <person name="Dai P.F."/>
            <person name="Guo W.B."/>
            <person name="Han X.H."/>
            <person name="Huang E.J."/>
            <person name="Li L.F."/>
            <person name="Wei W."/>
            <person name="Gao Y.C."/>
            <person name="Liu J.Z."/>
            <person name="Shao H.Z."/>
            <person name="Wang X."/>
            <person name="Wang C.C."/>
            <person name="Yang T.C."/>
            <person name="Huo Q.B."/>
            <person name="Li W."/>
            <person name="Chen H.Y."/>
            <person name="Chen S.E."/>
            <person name="Zhou L.G."/>
            <person name="Ni X.B."/>
            <person name="Tian J.H."/>
            <person name="Sheng Y."/>
            <person name="Liu T."/>
            <person name="Pan Y.S."/>
            <person name="Xia L.Y."/>
            <person name="Li J."/>
            <person name="Zhao F."/>
            <person name="Cao W.C."/>
        </authorList>
    </citation>
    <scope>NUCLEOTIDE SEQUENCE [LARGE SCALE GENOMIC DNA]</scope>
    <source>
        <strain evidence="3">HaeL-2018</strain>
    </source>
</reference>
<gene>
    <name evidence="3" type="ORF">HPB48_016625</name>
</gene>
<name>A0A9J6FRS1_HAELO</name>
<keyword evidence="2" id="KW-0378">Hydrolase</keyword>